<dbReference type="SUPFAM" id="SSF57501">
    <property type="entry name" value="Cystine-knot cytokines"/>
    <property type="match status" value="1"/>
</dbReference>
<reference evidence="2 3" key="1">
    <citation type="journal article" date="2007" name="Science">
        <title>Sea anemone genome reveals ancestral eumetazoan gene repertoire and genomic organization.</title>
        <authorList>
            <person name="Putnam N.H."/>
            <person name="Srivastava M."/>
            <person name="Hellsten U."/>
            <person name="Dirks B."/>
            <person name="Chapman J."/>
            <person name="Salamov A."/>
            <person name="Terry A."/>
            <person name="Shapiro H."/>
            <person name="Lindquist E."/>
            <person name="Kapitonov V.V."/>
            <person name="Jurka J."/>
            <person name="Genikhovich G."/>
            <person name="Grigoriev I.V."/>
            <person name="Lucas S.M."/>
            <person name="Steele R.E."/>
            <person name="Finnerty J.R."/>
            <person name="Technau U."/>
            <person name="Martindale M.Q."/>
            <person name="Rokhsar D.S."/>
        </authorList>
    </citation>
    <scope>NUCLEOTIDE SEQUENCE [LARGE SCALE GENOMIC DNA]</scope>
    <source>
        <strain evidence="3">CH2 X CH6</strain>
    </source>
</reference>
<feature type="compositionally biased region" description="Pro residues" evidence="1">
    <location>
        <begin position="56"/>
        <end position="65"/>
    </location>
</feature>
<protein>
    <submittedName>
        <fullName evidence="2">Uncharacterized protein</fullName>
    </submittedName>
</protein>
<feature type="region of interest" description="Disordered" evidence="1">
    <location>
        <begin position="52"/>
        <end position="76"/>
    </location>
</feature>
<keyword evidence="3" id="KW-1185">Reference proteome</keyword>
<dbReference type="OrthoDB" id="5953272at2759"/>
<dbReference type="PhylomeDB" id="A7RNJ0"/>
<name>A7RNJ0_NEMVE</name>
<organism evidence="2 3">
    <name type="scientific">Nematostella vectensis</name>
    <name type="common">Starlet sea anemone</name>
    <dbReference type="NCBI Taxonomy" id="45351"/>
    <lineage>
        <taxon>Eukaryota</taxon>
        <taxon>Metazoa</taxon>
        <taxon>Cnidaria</taxon>
        <taxon>Anthozoa</taxon>
        <taxon>Hexacorallia</taxon>
        <taxon>Actiniaria</taxon>
        <taxon>Edwardsiidae</taxon>
        <taxon>Nematostella</taxon>
    </lineage>
</organism>
<gene>
    <name evidence="2" type="ORF">NEMVEDRAFT_v1g199730</name>
</gene>
<accession>A7RNJ0</accession>
<dbReference type="Proteomes" id="UP000001593">
    <property type="component" value="Unassembled WGS sequence"/>
</dbReference>
<evidence type="ECO:0000256" key="1">
    <source>
        <dbReference type="SAM" id="MobiDB-lite"/>
    </source>
</evidence>
<proteinExistence type="predicted"/>
<dbReference type="PANTHER" id="PTHR33995">
    <property type="entry name" value="PROTEIN CBG18546"/>
    <property type="match status" value="1"/>
</dbReference>
<dbReference type="EMBL" id="DS469523">
    <property type="protein sequence ID" value="EDO46867.1"/>
    <property type="molecule type" value="Genomic_DNA"/>
</dbReference>
<dbReference type="InParanoid" id="A7RNJ0"/>
<evidence type="ECO:0000313" key="3">
    <source>
        <dbReference type="Proteomes" id="UP000001593"/>
    </source>
</evidence>
<dbReference type="OMA" id="CHEIYEN"/>
<sequence>MAIVTLINVASSKVVNDILHGKLGKQFLRSSIIQDDGEEEDREGTKEFARECALPKPSPPQPAPKHPCANSNKTHTVVTPDGKKIQCIVPDEKELVKKLEGIGGYNRHYVAVTLEEAEENFDDLLESESTEHKKTKKISKNFWSVMVRELLSVKKKVSSVLRGKRQVSVNCRMMTTAKGTHLCPACQHVTRLDESMFPKYINELSCAKSNPAAYADSIRCFYNMGKCYQESMSVDLLTRTGNFIPLGDNKYQEEWVKKTQKIKTCCECVRKS</sequence>
<dbReference type="HOGENOM" id="CLU_1024151_0_0_1"/>
<dbReference type="AlphaFoldDB" id="A7RNJ0"/>
<dbReference type="KEGG" id="nve:5519025"/>
<evidence type="ECO:0000313" key="2">
    <source>
        <dbReference type="EMBL" id="EDO46867.1"/>
    </source>
</evidence>
<dbReference type="InterPro" id="IPR029034">
    <property type="entry name" value="Cystine-knot_cytokine"/>
</dbReference>
<dbReference type="PANTHER" id="PTHR33995:SF7">
    <property type="entry name" value="BURSICON SUBUNIT ALPHA-RELATED"/>
    <property type="match status" value="1"/>
</dbReference>